<feature type="region of interest" description="Disordered" evidence="8">
    <location>
        <begin position="1079"/>
        <end position="1098"/>
    </location>
</feature>
<evidence type="ECO:0000256" key="7">
    <source>
        <dbReference type="ARBA" id="ARBA00023180"/>
    </source>
</evidence>
<dbReference type="InterPro" id="IPR036179">
    <property type="entry name" value="Ig-like_dom_sf"/>
</dbReference>
<dbReference type="PANTHER" id="PTHR48061">
    <property type="entry name" value="LEUCINE-RICH REPEAT RECEPTOR PROTEIN KINASE EMS1-LIKE-RELATED"/>
    <property type="match status" value="1"/>
</dbReference>
<dbReference type="Gene3D" id="2.60.120.260">
    <property type="entry name" value="Galactose-binding domain-like"/>
    <property type="match status" value="2"/>
</dbReference>
<feature type="domain" description="Ig-like" evidence="9">
    <location>
        <begin position="324"/>
        <end position="424"/>
    </location>
</feature>
<dbReference type="NCBIfam" id="TIGR03696">
    <property type="entry name" value="Rhs_assc_core"/>
    <property type="match status" value="1"/>
</dbReference>
<proteinExistence type="predicted"/>
<keyword evidence="7" id="KW-0325">Glycoprotein</keyword>
<sequence>MLNCYRSLLLGAWVRIAALLLILSLSASLCRATGLNNSIPDNVEYDALMALFNSTEGNNWTNHKNWGDPTIGFDKWYGVTIDNDGDVVGLKLAFNNLDGTIPEELLALKKLQILEFTFNHLKDKVPAIGDLTHLTRADFSNNQFGGDIPGNLGSLTALTYFNISNNQFTGDIFQQLQGCTALRTVRLANNLFDGKLPPLYQSQWGNLLTLDISYNAYSGTLPITLASLPNLQEFIARGNRLSGAIPELTYCWSLQTLDLAQNQFSGSMPQQLATLPNLQTFYVWANQLTTMPDFSTASNRGSLYANVSYNQIGFGPLEANYASPTQFRINSLIYTGQAMPTGEVTETQSISEPIVLTCSFSGKNNRYQWCKKSAAGAWVAISGATAAVFRIAAPTRTHAGSYACRVTNTWVTNLELWTQTSTIILTENTAYTPANQPAPDLNRNWTIERTYDGVDNAAANVLAESKQFTDGLGRPTQAQARSRANPHVFASETIYSTGGQAAVQTLAAPIDNQGFAYKEKFAAVTKPAEAGNNPQPAGVANYQPINFEDGKCNNPDPIDIQQPGTLGYYYSTANALEPLTPTTAYPFSLTEPAEGPLGGIKRTAAPGDAFRMGAGHEARGREIPLLNEFDQYMSLRHHFVPSSSNNVTLKAQGTKSISVDGDGRESVVVANKEGQSIISCLTGAQYPATSIQAFISTDPANIYDASAPRFRDIHIPATGEHRLDFTVGGTVRVINLNGEAGVSLTHGSGYLDSIDVAVQHSNSTSTPVYLLPGFYRLISRPSATNDPAEQTQWFSYKAEYGNFSYTYYDDAGRVVATIAPNGLRRDNLLHNTGFEQDAAGNTLSGWETYFRNNPVVATYSEGGAPHSGSLYGVHWNPGGHDSYTYQLVTGLPNGLYTARAWVKNSGISASWPTQVAQLMVEDYGTSVPALGTTIPITGASGDWIQVELSNIPVTSGQCKVGLWSISQQGDWIKFDDVEFIRQPDNTQPEFVTRNTYDTSGQLLATESAEQGRSEYVYARDGRIRFSQTALQRKNGRFSYSNYDEVGRVVESGEYTPTSTTGPTFQSQLSLSTLLQAEASTDRGGGTQTGSSSASSPSTGYVGSFNQSGAYLAFNVTVATAGTYSVRVRYAAGDPTFSNRTLPLYLQNSQTSGYRYHAVFPSTGSWDQWDIQTFVLPLEQGANRILFQQDRSNADPVHEGYVNFDYLEVVSEQVPTSNSVLNLLEERVPTNSLLAANCSQQNYVTYDEATTIAGRTQDFTIGAVSKTRNNRVTTWYSYDELGRVTWVVQDIMGLGVKTLDYKYDIAGNVLEVAYQHGQPDAFHHYYEYDQAQRLYKVYTSTDGTVRDLQAKYFYYLHGPLKRVEVANRLQGIDYTYTLQGWLKSLNHVNQSLDPGGDSPAGNGVPKDLLGLTLDYFADDYKSRAQDAINPTGLASTSNPFRYDGTIRASAWRTGTSFARHQMVYQYDVKSQLAESTYGILGIAGTTYNFQPTTSYKEGGLTYDPNGNIQRLKRTNQYGQVTDNFSYQYTPGTNRLSTVHSGGDSSYPAVLDYEYDELGQMTHEHEGTQDRYLRYDVTGKVTGVYKSTSSQYAIVTYTYDDRGFRSTKMNHDDNGDVTNTTTYVRDVAGNVLSVYESNYENRYTPTRIEVPLYGSGRVGVLTHVEDGTTTGTEDSRYELNDHLGDARVVFHRPTTTVSTASMELSQAASQEDSQWPGLAQARSYTSNAHQGVTTPSEYVAYVPPAPTGTSNTGPHRTVAVEKGDTLTFSAWVALQAVSGSSMPGSQRVHVLPLLTPGAPPAPGKASTDNVPFAAGRPSWFGRLTAGFALVGWGGKSAATTAGRGVSTQVWLRYRVFDEAGNLVTEHYQYHDDATTNAWQELQTAVRVEQAGTVEVAVGSNDPNWHAGFDDLRLEQTGSMILQEQHQYAYGSPMVGLNYAVGNKRYRYGYQGQFAEKDGETGWENFELRMYNSRIGRWTSYDPEGQFDSPYVGMGNNPVSGVDPDGGIGIPVNAFTRAASSAKMVDAFWMSMSNLSNVAVTGSHLASIGLQGLNYANKGAMFLGRYANGTFQGEEAALRSAGTFVAGLGWGKNQSYRQTRQAVDALGHIVLASPSEKIEMMVQAGEATVEYIMNSSNRTPEEFGRDVGSTGANYVIGELTFGAIKGGNINFGKAVQLSFRSPVTAPGMSGRRVLGIKAGKFSAALDNHNWVIRSAKDIRAGRGPISQKFWHYHFGTGNGAKPHMQIGTGQKILNGSQLRNKGILGWW</sequence>
<keyword evidence="6" id="KW-1015">Disulfide bond</keyword>
<dbReference type="InterPro" id="IPR005084">
    <property type="entry name" value="CBM6"/>
</dbReference>
<accession>A0ABS3QF55</accession>
<dbReference type="EMBL" id="JAGETZ010000004">
    <property type="protein sequence ID" value="MBO2009608.1"/>
    <property type="molecule type" value="Genomic_DNA"/>
</dbReference>
<dbReference type="InterPro" id="IPR022385">
    <property type="entry name" value="Rhs_assc_core"/>
</dbReference>
<dbReference type="Gene3D" id="2.60.40.10">
    <property type="entry name" value="Immunoglobulins"/>
    <property type="match status" value="1"/>
</dbReference>
<dbReference type="Gene3D" id="2.180.10.10">
    <property type="entry name" value="RHS repeat-associated core"/>
    <property type="match status" value="2"/>
</dbReference>
<keyword evidence="4" id="KW-1133">Transmembrane helix</keyword>
<dbReference type="InterPro" id="IPR001611">
    <property type="entry name" value="Leu-rich_rpt"/>
</dbReference>
<protein>
    <submittedName>
        <fullName evidence="11">Carbohydrate-binding protein</fullName>
    </submittedName>
</protein>
<comment type="caution">
    <text evidence="11">The sequence shown here is derived from an EMBL/GenBank/DDBJ whole genome shotgun (WGS) entry which is preliminary data.</text>
</comment>
<evidence type="ECO:0000313" key="11">
    <source>
        <dbReference type="EMBL" id="MBO2009608.1"/>
    </source>
</evidence>
<organism evidence="11 12">
    <name type="scientific">Hymenobacter negativus</name>
    <dbReference type="NCBI Taxonomy" id="2795026"/>
    <lineage>
        <taxon>Bacteria</taxon>
        <taxon>Pseudomonadati</taxon>
        <taxon>Bacteroidota</taxon>
        <taxon>Cytophagia</taxon>
        <taxon>Cytophagales</taxon>
        <taxon>Hymenobacteraceae</taxon>
        <taxon>Hymenobacter</taxon>
    </lineage>
</organism>
<dbReference type="RefSeq" id="WP_208175233.1">
    <property type="nucleotide sequence ID" value="NZ_JAGETZ010000004.1"/>
</dbReference>
<dbReference type="SUPFAM" id="SSF48726">
    <property type="entry name" value="Immunoglobulin"/>
    <property type="match status" value="1"/>
</dbReference>
<dbReference type="Pfam" id="PF16990">
    <property type="entry name" value="CBM_35"/>
    <property type="match status" value="1"/>
</dbReference>
<dbReference type="InterPro" id="IPR008979">
    <property type="entry name" value="Galactose-bd-like_sf"/>
</dbReference>
<dbReference type="InterPro" id="IPR046956">
    <property type="entry name" value="RLP23-like"/>
</dbReference>
<keyword evidence="3" id="KW-0732">Signal</keyword>
<evidence type="ECO:0000256" key="3">
    <source>
        <dbReference type="ARBA" id="ARBA00022729"/>
    </source>
</evidence>
<dbReference type="SUPFAM" id="SSF49785">
    <property type="entry name" value="Galactose-binding domain-like"/>
    <property type="match status" value="1"/>
</dbReference>
<gene>
    <name evidence="11" type="ORF">J4E00_11140</name>
</gene>
<dbReference type="PANTHER" id="PTHR48061:SF2">
    <property type="entry name" value="RECEPTOR LIKE PROTEIN 30-LIKE"/>
    <property type="match status" value="1"/>
</dbReference>
<dbReference type="SUPFAM" id="SSF52058">
    <property type="entry name" value="L domain-like"/>
    <property type="match status" value="1"/>
</dbReference>
<feature type="compositionally biased region" description="Low complexity" evidence="8">
    <location>
        <begin position="1088"/>
        <end position="1098"/>
    </location>
</feature>
<name>A0ABS3QF55_9BACT</name>
<evidence type="ECO:0000259" key="10">
    <source>
        <dbReference type="PROSITE" id="PS51175"/>
    </source>
</evidence>
<reference evidence="11 12" key="1">
    <citation type="submission" date="2021-03" db="EMBL/GenBank/DDBJ databases">
        <authorList>
            <person name="Kim M.K."/>
        </authorList>
    </citation>
    <scope>NUCLEOTIDE SEQUENCE [LARGE SCALE GENOMIC DNA]</scope>
    <source>
        <strain evidence="11 12">BT442</strain>
    </source>
</reference>
<dbReference type="Pfam" id="PF00560">
    <property type="entry name" value="LRR_1"/>
    <property type="match status" value="1"/>
</dbReference>
<evidence type="ECO:0000256" key="8">
    <source>
        <dbReference type="SAM" id="MobiDB-lite"/>
    </source>
</evidence>
<keyword evidence="12" id="KW-1185">Reference proteome</keyword>
<dbReference type="Gene3D" id="3.80.10.10">
    <property type="entry name" value="Ribonuclease Inhibitor"/>
    <property type="match status" value="2"/>
</dbReference>
<comment type="subcellular location">
    <subcellularLocation>
        <location evidence="1">Membrane</location>
    </subcellularLocation>
</comment>
<evidence type="ECO:0000256" key="6">
    <source>
        <dbReference type="ARBA" id="ARBA00023157"/>
    </source>
</evidence>
<keyword evidence="2" id="KW-0812">Transmembrane</keyword>
<evidence type="ECO:0000256" key="4">
    <source>
        <dbReference type="ARBA" id="ARBA00022989"/>
    </source>
</evidence>
<dbReference type="Proteomes" id="UP000664369">
    <property type="component" value="Unassembled WGS sequence"/>
</dbReference>
<dbReference type="InterPro" id="IPR007110">
    <property type="entry name" value="Ig-like_dom"/>
</dbReference>
<evidence type="ECO:0000256" key="5">
    <source>
        <dbReference type="ARBA" id="ARBA00023136"/>
    </source>
</evidence>
<feature type="domain" description="CBM6" evidence="10">
    <location>
        <begin position="1072"/>
        <end position="1209"/>
    </location>
</feature>
<evidence type="ECO:0000256" key="1">
    <source>
        <dbReference type="ARBA" id="ARBA00004370"/>
    </source>
</evidence>
<dbReference type="PROSITE" id="PS51175">
    <property type="entry name" value="CBM6"/>
    <property type="match status" value="1"/>
</dbReference>
<dbReference type="PROSITE" id="PS50835">
    <property type="entry name" value="IG_LIKE"/>
    <property type="match status" value="1"/>
</dbReference>
<dbReference type="InterPro" id="IPR013783">
    <property type="entry name" value="Ig-like_fold"/>
</dbReference>
<evidence type="ECO:0000313" key="12">
    <source>
        <dbReference type="Proteomes" id="UP000664369"/>
    </source>
</evidence>
<evidence type="ECO:0000259" key="9">
    <source>
        <dbReference type="PROSITE" id="PS50835"/>
    </source>
</evidence>
<evidence type="ECO:0000256" key="2">
    <source>
        <dbReference type="ARBA" id="ARBA00022692"/>
    </source>
</evidence>
<dbReference type="InterPro" id="IPR032675">
    <property type="entry name" value="LRR_dom_sf"/>
</dbReference>
<keyword evidence="5" id="KW-0472">Membrane</keyword>